<accession>A0A0Q9X3W1</accession>
<name>A0A0Q9X3W1_DROWI</name>
<protein>
    <recommendedName>
        <fullName evidence="2">DUF4485 domain-containing protein</fullName>
    </recommendedName>
</protein>
<organism evidence="3 4">
    <name type="scientific">Drosophila willistoni</name>
    <name type="common">Fruit fly</name>
    <dbReference type="NCBI Taxonomy" id="7260"/>
    <lineage>
        <taxon>Eukaryota</taxon>
        <taxon>Metazoa</taxon>
        <taxon>Ecdysozoa</taxon>
        <taxon>Arthropoda</taxon>
        <taxon>Hexapoda</taxon>
        <taxon>Insecta</taxon>
        <taxon>Pterygota</taxon>
        <taxon>Neoptera</taxon>
        <taxon>Endopterygota</taxon>
        <taxon>Diptera</taxon>
        <taxon>Brachycera</taxon>
        <taxon>Muscomorpha</taxon>
        <taxon>Ephydroidea</taxon>
        <taxon>Drosophilidae</taxon>
        <taxon>Drosophila</taxon>
        <taxon>Sophophora</taxon>
    </lineage>
</organism>
<reference evidence="3 4" key="1">
    <citation type="journal article" date="2007" name="Nature">
        <title>Evolution of genes and genomes on the Drosophila phylogeny.</title>
        <authorList>
            <consortium name="Drosophila 12 Genomes Consortium"/>
            <person name="Clark A.G."/>
            <person name="Eisen M.B."/>
            <person name="Smith D.R."/>
            <person name="Bergman C.M."/>
            <person name="Oliver B."/>
            <person name="Markow T.A."/>
            <person name="Kaufman T.C."/>
            <person name="Kellis M."/>
            <person name="Gelbart W."/>
            <person name="Iyer V.N."/>
            <person name="Pollard D.A."/>
            <person name="Sackton T.B."/>
            <person name="Larracuente A.M."/>
            <person name="Singh N.D."/>
            <person name="Abad J.P."/>
            <person name="Abt D.N."/>
            <person name="Adryan B."/>
            <person name="Aguade M."/>
            <person name="Akashi H."/>
            <person name="Anderson W.W."/>
            <person name="Aquadro C.F."/>
            <person name="Ardell D.H."/>
            <person name="Arguello R."/>
            <person name="Artieri C.G."/>
            <person name="Barbash D.A."/>
            <person name="Barker D."/>
            <person name="Barsanti P."/>
            <person name="Batterham P."/>
            <person name="Batzoglou S."/>
            <person name="Begun D."/>
            <person name="Bhutkar A."/>
            <person name="Blanco E."/>
            <person name="Bosak S.A."/>
            <person name="Bradley R.K."/>
            <person name="Brand A.D."/>
            <person name="Brent M.R."/>
            <person name="Brooks A.N."/>
            <person name="Brown R.H."/>
            <person name="Butlin R.K."/>
            <person name="Caggese C."/>
            <person name="Calvi B.R."/>
            <person name="Bernardo de Carvalho A."/>
            <person name="Caspi A."/>
            <person name="Castrezana S."/>
            <person name="Celniker S.E."/>
            <person name="Chang J.L."/>
            <person name="Chapple C."/>
            <person name="Chatterji S."/>
            <person name="Chinwalla A."/>
            <person name="Civetta A."/>
            <person name="Clifton S.W."/>
            <person name="Comeron J.M."/>
            <person name="Costello J.C."/>
            <person name="Coyne J.A."/>
            <person name="Daub J."/>
            <person name="David R.G."/>
            <person name="Delcher A.L."/>
            <person name="Delehaunty K."/>
            <person name="Do C.B."/>
            <person name="Ebling H."/>
            <person name="Edwards K."/>
            <person name="Eickbush T."/>
            <person name="Evans J.D."/>
            <person name="Filipski A."/>
            <person name="Findeiss S."/>
            <person name="Freyhult E."/>
            <person name="Fulton L."/>
            <person name="Fulton R."/>
            <person name="Garcia A.C."/>
            <person name="Gardiner A."/>
            <person name="Garfield D.A."/>
            <person name="Garvin B.E."/>
            <person name="Gibson G."/>
            <person name="Gilbert D."/>
            <person name="Gnerre S."/>
            <person name="Godfrey J."/>
            <person name="Good R."/>
            <person name="Gotea V."/>
            <person name="Gravely B."/>
            <person name="Greenberg A.J."/>
            <person name="Griffiths-Jones S."/>
            <person name="Gross S."/>
            <person name="Guigo R."/>
            <person name="Gustafson E.A."/>
            <person name="Haerty W."/>
            <person name="Hahn M.W."/>
            <person name="Halligan D.L."/>
            <person name="Halpern A.L."/>
            <person name="Halter G.M."/>
            <person name="Han M.V."/>
            <person name="Heger A."/>
            <person name="Hillier L."/>
            <person name="Hinrichs A.S."/>
            <person name="Holmes I."/>
            <person name="Hoskins R.A."/>
            <person name="Hubisz M.J."/>
            <person name="Hultmark D."/>
            <person name="Huntley M.A."/>
            <person name="Jaffe D.B."/>
            <person name="Jagadeeshan S."/>
            <person name="Jeck W.R."/>
            <person name="Johnson J."/>
            <person name="Jones C.D."/>
            <person name="Jordan W.C."/>
            <person name="Karpen G.H."/>
            <person name="Kataoka E."/>
            <person name="Keightley P.D."/>
            <person name="Kheradpour P."/>
            <person name="Kirkness E.F."/>
            <person name="Koerich L.B."/>
            <person name="Kristiansen K."/>
            <person name="Kudrna D."/>
            <person name="Kulathinal R.J."/>
            <person name="Kumar S."/>
            <person name="Kwok R."/>
            <person name="Lander E."/>
            <person name="Langley C.H."/>
            <person name="Lapoint R."/>
            <person name="Lazzaro B.P."/>
            <person name="Lee S.J."/>
            <person name="Levesque L."/>
            <person name="Li R."/>
            <person name="Lin C.F."/>
            <person name="Lin M.F."/>
            <person name="Lindblad-Toh K."/>
            <person name="Llopart A."/>
            <person name="Long M."/>
            <person name="Low L."/>
            <person name="Lozovsky E."/>
            <person name="Lu J."/>
            <person name="Luo M."/>
            <person name="Machado C.A."/>
            <person name="Makalowski W."/>
            <person name="Marzo M."/>
            <person name="Matsuda M."/>
            <person name="Matzkin L."/>
            <person name="McAllister B."/>
            <person name="McBride C.S."/>
            <person name="McKernan B."/>
            <person name="McKernan K."/>
            <person name="Mendez-Lago M."/>
            <person name="Minx P."/>
            <person name="Mollenhauer M.U."/>
            <person name="Montooth K."/>
            <person name="Mount S.M."/>
            <person name="Mu X."/>
            <person name="Myers E."/>
            <person name="Negre B."/>
            <person name="Newfeld S."/>
            <person name="Nielsen R."/>
            <person name="Noor M.A."/>
            <person name="O'Grady P."/>
            <person name="Pachter L."/>
            <person name="Papaceit M."/>
            <person name="Parisi M.J."/>
            <person name="Parisi M."/>
            <person name="Parts L."/>
            <person name="Pedersen J.S."/>
            <person name="Pesole G."/>
            <person name="Phillippy A.M."/>
            <person name="Ponting C.P."/>
            <person name="Pop M."/>
            <person name="Porcelli D."/>
            <person name="Powell J.R."/>
            <person name="Prohaska S."/>
            <person name="Pruitt K."/>
            <person name="Puig M."/>
            <person name="Quesneville H."/>
            <person name="Ram K.R."/>
            <person name="Rand D."/>
            <person name="Rasmussen M.D."/>
            <person name="Reed L.K."/>
            <person name="Reenan R."/>
            <person name="Reily A."/>
            <person name="Remington K.A."/>
            <person name="Rieger T.T."/>
            <person name="Ritchie M.G."/>
            <person name="Robin C."/>
            <person name="Rogers Y.H."/>
            <person name="Rohde C."/>
            <person name="Rozas J."/>
            <person name="Rubenfield M.J."/>
            <person name="Ruiz A."/>
            <person name="Russo S."/>
            <person name="Salzberg S.L."/>
            <person name="Sanchez-Gracia A."/>
            <person name="Saranga D.J."/>
            <person name="Sato H."/>
            <person name="Schaeffer S.W."/>
            <person name="Schatz M.C."/>
            <person name="Schlenke T."/>
            <person name="Schwartz R."/>
            <person name="Segarra C."/>
            <person name="Singh R.S."/>
            <person name="Sirot L."/>
            <person name="Sirota M."/>
            <person name="Sisneros N.B."/>
            <person name="Smith C.D."/>
            <person name="Smith T.F."/>
            <person name="Spieth J."/>
            <person name="Stage D.E."/>
            <person name="Stark A."/>
            <person name="Stephan W."/>
            <person name="Strausberg R.L."/>
            <person name="Strempel S."/>
            <person name="Sturgill D."/>
            <person name="Sutton G."/>
            <person name="Sutton G.G."/>
            <person name="Tao W."/>
            <person name="Teichmann S."/>
            <person name="Tobari Y.N."/>
            <person name="Tomimura Y."/>
            <person name="Tsolas J.M."/>
            <person name="Valente V.L."/>
            <person name="Venter E."/>
            <person name="Venter J.C."/>
            <person name="Vicario S."/>
            <person name="Vieira F.G."/>
            <person name="Vilella A.J."/>
            <person name="Villasante A."/>
            <person name="Walenz B."/>
            <person name="Wang J."/>
            <person name="Wasserman M."/>
            <person name="Watts T."/>
            <person name="Wilson D."/>
            <person name="Wilson R.K."/>
            <person name="Wing R.A."/>
            <person name="Wolfner M.F."/>
            <person name="Wong A."/>
            <person name="Wong G.K."/>
            <person name="Wu C.I."/>
            <person name="Wu G."/>
            <person name="Yamamoto D."/>
            <person name="Yang H.P."/>
            <person name="Yang S.P."/>
            <person name="Yorke J.A."/>
            <person name="Yoshida K."/>
            <person name="Zdobnov E."/>
            <person name="Zhang P."/>
            <person name="Zhang Y."/>
            <person name="Zimin A.V."/>
            <person name="Baldwin J."/>
            <person name="Abdouelleil A."/>
            <person name="Abdulkadir J."/>
            <person name="Abebe A."/>
            <person name="Abera B."/>
            <person name="Abreu J."/>
            <person name="Acer S.C."/>
            <person name="Aftuck L."/>
            <person name="Alexander A."/>
            <person name="An P."/>
            <person name="Anderson E."/>
            <person name="Anderson S."/>
            <person name="Arachi H."/>
            <person name="Azer M."/>
            <person name="Bachantsang P."/>
            <person name="Barry A."/>
            <person name="Bayul T."/>
            <person name="Berlin A."/>
            <person name="Bessette D."/>
            <person name="Bloom T."/>
            <person name="Blye J."/>
            <person name="Boguslavskiy L."/>
            <person name="Bonnet C."/>
            <person name="Boukhgalter B."/>
            <person name="Bourzgui I."/>
            <person name="Brown A."/>
            <person name="Cahill P."/>
            <person name="Channer S."/>
            <person name="Cheshatsang Y."/>
            <person name="Chuda L."/>
            <person name="Citroen M."/>
            <person name="Collymore A."/>
            <person name="Cooke P."/>
            <person name="Costello M."/>
            <person name="D'Aco K."/>
            <person name="Daza R."/>
            <person name="De Haan G."/>
            <person name="DeGray S."/>
            <person name="DeMaso C."/>
            <person name="Dhargay N."/>
            <person name="Dooley K."/>
            <person name="Dooley E."/>
            <person name="Doricent M."/>
            <person name="Dorje P."/>
            <person name="Dorjee K."/>
            <person name="Dupes A."/>
            <person name="Elong R."/>
            <person name="Falk J."/>
            <person name="Farina A."/>
            <person name="Faro S."/>
            <person name="Ferguson D."/>
            <person name="Fisher S."/>
            <person name="Foley C.D."/>
            <person name="Franke A."/>
            <person name="Friedrich D."/>
            <person name="Gadbois L."/>
            <person name="Gearin G."/>
            <person name="Gearin C.R."/>
            <person name="Giannoukos G."/>
            <person name="Goode T."/>
            <person name="Graham J."/>
            <person name="Grandbois E."/>
            <person name="Grewal S."/>
            <person name="Gyaltsen K."/>
            <person name="Hafez N."/>
            <person name="Hagos B."/>
            <person name="Hall J."/>
            <person name="Henson C."/>
            <person name="Hollinger A."/>
            <person name="Honan T."/>
            <person name="Huard M.D."/>
            <person name="Hughes L."/>
            <person name="Hurhula B."/>
            <person name="Husby M.E."/>
            <person name="Kamat A."/>
            <person name="Kanga B."/>
            <person name="Kashin S."/>
            <person name="Khazanovich D."/>
            <person name="Kisner P."/>
            <person name="Lance K."/>
            <person name="Lara M."/>
            <person name="Lee W."/>
            <person name="Lennon N."/>
            <person name="Letendre F."/>
            <person name="LeVine R."/>
            <person name="Lipovsky A."/>
            <person name="Liu X."/>
            <person name="Liu J."/>
            <person name="Liu S."/>
            <person name="Lokyitsang T."/>
            <person name="Lokyitsang Y."/>
            <person name="Lubonja R."/>
            <person name="Lui A."/>
            <person name="MacDonald P."/>
            <person name="Magnisalis V."/>
            <person name="Maru K."/>
            <person name="Matthews C."/>
            <person name="McCusker W."/>
            <person name="McDonough S."/>
            <person name="Mehta T."/>
            <person name="Meldrim J."/>
            <person name="Meneus L."/>
            <person name="Mihai O."/>
            <person name="Mihalev A."/>
            <person name="Mihova T."/>
            <person name="Mittelman R."/>
            <person name="Mlenga V."/>
            <person name="Montmayeur A."/>
            <person name="Mulrain L."/>
            <person name="Navidi A."/>
            <person name="Naylor J."/>
            <person name="Negash T."/>
            <person name="Nguyen T."/>
            <person name="Nguyen N."/>
            <person name="Nicol R."/>
            <person name="Norbu C."/>
            <person name="Norbu N."/>
            <person name="Novod N."/>
            <person name="O'Neill B."/>
            <person name="Osman S."/>
            <person name="Markiewicz E."/>
            <person name="Oyono O.L."/>
            <person name="Patti C."/>
            <person name="Phunkhang P."/>
            <person name="Pierre F."/>
            <person name="Priest M."/>
            <person name="Raghuraman S."/>
            <person name="Rege F."/>
            <person name="Reyes R."/>
            <person name="Rise C."/>
            <person name="Rogov P."/>
            <person name="Ross K."/>
            <person name="Ryan E."/>
            <person name="Settipalli S."/>
            <person name="Shea T."/>
            <person name="Sherpa N."/>
            <person name="Shi L."/>
            <person name="Shih D."/>
            <person name="Sparrow T."/>
            <person name="Spaulding J."/>
            <person name="Stalker J."/>
            <person name="Stange-Thomann N."/>
            <person name="Stavropoulos S."/>
            <person name="Stone C."/>
            <person name="Strader C."/>
            <person name="Tesfaye S."/>
            <person name="Thomson T."/>
            <person name="Thoulutsang Y."/>
            <person name="Thoulutsang D."/>
            <person name="Topham K."/>
            <person name="Topping I."/>
            <person name="Tsamla T."/>
            <person name="Vassiliev H."/>
            <person name="Vo A."/>
            <person name="Wangchuk T."/>
            <person name="Wangdi T."/>
            <person name="Weiand M."/>
            <person name="Wilkinson J."/>
            <person name="Wilson A."/>
            <person name="Yadav S."/>
            <person name="Young G."/>
            <person name="Yu Q."/>
            <person name="Zembek L."/>
            <person name="Zhong D."/>
            <person name="Zimmer A."/>
            <person name="Zwirko Z."/>
            <person name="Jaffe D.B."/>
            <person name="Alvarez P."/>
            <person name="Brockman W."/>
            <person name="Butler J."/>
            <person name="Chin C."/>
            <person name="Gnerre S."/>
            <person name="Grabherr M."/>
            <person name="Kleber M."/>
            <person name="Mauceli E."/>
            <person name="MacCallum I."/>
        </authorList>
    </citation>
    <scope>NUCLEOTIDE SEQUENCE [LARGE SCALE GENOMIC DNA]</scope>
    <source>
        <strain evidence="4">Tucson 14030-0811.24</strain>
    </source>
</reference>
<evidence type="ECO:0000313" key="3">
    <source>
        <dbReference type="EMBL" id="KRF98956.1"/>
    </source>
</evidence>
<feature type="region of interest" description="Disordered" evidence="1">
    <location>
        <begin position="1"/>
        <end position="44"/>
    </location>
</feature>
<evidence type="ECO:0000313" key="4">
    <source>
        <dbReference type="Proteomes" id="UP000007798"/>
    </source>
</evidence>
<dbReference type="EMBL" id="CH964062">
    <property type="protein sequence ID" value="KRF98956.1"/>
    <property type="molecule type" value="Genomic_DNA"/>
</dbReference>
<feature type="compositionally biased region" description="Basic and acidic residues" evidence="1">
    <location>
        <begin position="32"/>
        <end position="41"/>
    </location>
</feature>
<feature type="domain" description="DUF4485" evidence="2">
    <location>
        <begin position="84"/>
        <end position="132"/>
    </location>
</feature>
<feature type="compositionally biased region" description="Polar residues" evidence="1">
    <location>
        <begin position="209"/>
        <end position="226"/>
    </location>
</feature>
<dbReference type="Pfam" id="PF14846">
    <property type="entry name" value="DUF4485"/>
    <property type="match status" value="1"/>
</dbReference>
<dbReference type="InParanoid" id="A0A0Q9X3W1"/>
<gene>
    <name evidence="3" type="primary">Dwil\GK28208</name>
    <name evidence="3" type="ORF">Dwil_GK28208</name>
</gene>
<dbReference type="InterPro" id="IPR027831">
    <property type="entry name" value="DUF4485"/>
</dbReference>
<keyword evidence="4" id="KW-1185">Reference proteome</keyword>
<dbReference type="OrthoDB" id="6623662at2759"/>
<evidence type="ECO:0000259" key="2">
    <source>
        <dbReference type="Pfam" id="PF14846"/>
    </source>
</evidence>
<evidence type="ECO:0000256" key="1">
    <source>
        <dbReference type="SAM" id="MobiDB-lite"/>
    </source>
</evidence>
<feature type="region of interest" description="Disordered" evidence="1">
    <location>
        <begin position="209"/>
        <end position="238"/>
    </location>
</feature>
<sequence length="335" mass="38692">MKGGGNKRYDRKSRDEDFDKNRSARSASRSSMKTDRNERKGLSPSDYDNAMAILSSDFGLMLELSPQLEEVFATDSPEYKQSWLWLNKLSTMECNTLYDRRMRNVYMSHLSVCLNQRRLYGIFLEFPPEDELIWVDFTDHTMNQPPSTSAASCCPEAGMVNREMPTFSGHDCNMSRYLGGALKDRQLDDPSDQELQCLDGLSKLNSCRAYSNGSTPNPSVQRSKSSPPKLAPSFHSSRKRVADAFMGSMDRPRDAEEVRKDMTYLLERIKAELCGEETREEDEYLEHELQRYKEFYIRHKHDDPDFELNMGGDSLKQRLHLLLNMQNDLIQILSE</sequence>
<feature type="compositionally biased region" description="Basic and acidic residues" evidence="1">
    <location>
        <begin position="12"/>
        <end position="22"/>
    </location>
</feature>
<dbReference type="AlphaFoldDB" id="A0A0Q9X3W1"/>
<dbReference type="Proteomes" id="UP000007798">
    <property type="component" value="Unassembled WGS sequence"/>
</dbReference>
<proteinExistence type="predicted"/>